<evidence type="ECO:0000313" key="3">
    <source>
        <dbReference type="Proteomes" id="UP000001502"/>
    </source>
</evidence>
<sequence>MKFYKIFLTSLTIVISCCLICPVFADWVSGGVWSYGANHDPNNWGAFSNYYHDYQYHWSSVTRARDSKSKYGTAPAHQTSKAFINTNLGEVAYFNYGF</sequence>
<accession>F8DHW6</accession>
<dbReference type="HOGENOM" id="CLU_156624_0_0_9"/>
<dbReference type="Gene3D" id="2.60.40.2850">
    <property type="match status" value="1"/>
</dbReference>
<feature type="chain" id="PRO_5003368693" evidence="1">
    <location>
        <begin position="26"/>
        <end position="98"/>
    </location>
</feature>
<dbReference type="KEGG" id="scp:HMPREF0833_11863"/>
<dbReference type="PROSITE" id="PS51257">
    <property type="entry name" value="PROKAR_LIPOPROTEIN"/>
    <property type="match status" value="1"/>
</dbReference>
<dbReference type="NCBIfam" id="TIGR01653">
    <property type="entry name" value="lactococcin_972"/>
    <property type="match status" value="1"/>
</dbReference>
<dbReference type="GeneID" id="10836413"/>
<dbReference type="RefSeq" id="WP_013904659.1">
    <property type="nucleotide sequence ID" value="NC_015678.1"/>
</dbReference>
<proteinExistence type="predicted"/>
<dbReference type="Pfam" id="PF09683">
    <property type="entry name" value="Lactococcin_972"/>
    <property type="match status" value="1"/>
</dbReference>
<evidence type="ECO:0000256" key="1">
    <source>
        <dbReference type="SAM" id="SignalP"/>
    </source>
</evidence>
<organism evidence="2 3">
    <name type="scientific">Streptococcus parasanguinis (strain ATCC 15912 / DSM 6778 / CIP 104372 / LMG 14537)</name>
    <dbReference type="NCBI Taxonomy" id="760570"/>
    <lineage>
        <taxon>Bacteria</taxon>
        <taxon>Bacillati</taxon>
        <taxon>Bacillota</taxon>
        <taxon>Bacilli</taxon>
        <taxon>Lactobacillales</taxon>
        <taxon>Streptococcaceae</taxon>
        <taxon>Streptococcus</taxon>
    </lineage>
</organism>
<protein>
    <submittedName>
        <fullName evidence="2">Bacteriocin, lactococcin 972 family</fullName>
    </submittedName>
</protein>
<evidence type="ECO:0000313" key="2">
    <source>
        <dbReference type="EMBL" id="AEH56894.1"/>
    </source>
</evidence>
<dbReference type="EMBL" id="CP002843">
    <property type="protein sequence ID" value="AEH56894.1"/>
    <property type="molecule type" value="Genomic_DNA"/>
</dbReference>
<dbReference type="InterPro" id="IPR006540">
    <property type="entry name" value="Lactococcin_972"/>
</dbReference>
<name>F8DHW6_STREP</name>
<keyword evidence="1" id="KW-0732">Signal</keyword>
<gene>
    <name evidence="2" type="ordered locus">HMPREF0833_11863</name>
</gene>
<reference evidence="3" key="1">
    <citation type="submission" date="2011-06" db="EMBL/GenBank/DDBJ databases">
        <title>Complete sequence of Streptococcus parasanguinis strain ATCC 15912.</title>
        <authorList>
            <person name="Muzny D."/>
            <person name="Qin X."/>
            <person name="Buhay C."/>
            <person name="Dugan-Rocha S."/>
            <person name="Ding Y."/>
            <person name="Chen G."/>
            <person name="Hawes A."/>
            <person name="Holder M."/>
            <person name="Jhangiani S."/>
            <person name="Johnson A."/>
            <person name="Khan Z."/>
            <person name="Li Z."/>
            <person name="Liu W."/>
            <person name="Liu X."/>
            <person name="Perez L."/>
            <person name="Shen H."/>
            <person name="Wang Q."/>
            <person name="Watt J."/>
            <person name="Xi L."/>
            <person name="Xin Y."/>
            <person name="Zhou J."/>
            <person name="Deng J."/>
            <person name="Jiang H."/>
            <person name="Liu Y."/>
            <person name="Qu J."/>
            <person name="Song X.-Z."/>
            <person name="Zhang L."/>
            <person name="Villasana D."/>
            <person name="Johnson A."/>
            <person name="Liu J."/>
            <person name="Liyanage D."/>
            <person name="Lorensuhewa L."/>
            <person name="Robinson T."/>
            <person name="Song A."/>
            <person name="Song B.-B."/>
            <person name="Dinh H."/>
            <person name="Thornton R."/>
            <person name="Coyle M."/>
            <person name="Francisco L."/>
            <person name="Jackson L."/>
            <person name="Javaid M."/>
            <person name="Korchina V."/>
            <person name="Kovar C."/>
            <person name="Mata R."/>
            <person name="Mathew T."/>
            <person name="Ngo R."/>
            <person name="Nguyen L."/>
            <person name="Nguyen N."/>
            <person name="Okwuonu G."/>
            <person name="Ongeri F."/>
            <person name="Pham C."/>
            <person name="Simmons D."/>
            <person name="Wilczek-Boney K."/>
            <person name="Hale W."/>
            <person name="Jakkamsetti A."/>
            <person name="Pham P."/>
            <person name="Ruth R."/>
            <person name="San Lucas F."/>
            <person name="Warren J."/>
            <person name="Zhang J."/>
            <person name="Zhao Z."/>
            <person name="Zhou C."/>
            <person name="Zhu D."/>
            <person name="Lee S."/>
            <person name="Bess C."/>
            <person name="Blankenburg K."/>
            <person name="Forbes L."/>
            <person name="Fu Q."/>
            <person name="Gubbala S."/>
            <person name="Hirani K."/>
            <person name="Jayaseelan J.C."/>
            <person name="Lara F."/>
            <person name="Munidasa M."/>
            <person name="Palculict T."/>
            <person name="Patil S."/>
            <person name="Pu L.-L."/>
            <person name="Saada N."/>
            <person name="Tang L."/>
            <person name="Weissenberger G."/>
            <person name="Zhu Y."/>
            <person name="Hemphill L."/>
            <person name="Shang Y."/>
            <person name="Youmans B."/>
            <person name="Ayvaz T."/>
            <person name="Ross M."/>
            <person name="Santibanez J."/>
            <person name="Aqrawi P."/>
            <person name="Gross S."/>
            <person name="Joshi V."/>
            <person name="Fowler G."/>
            <person name="Nazareth L."/>
            <person name="Reid J."/>
            <person name="Worley K."/>
            <person name="Petrosino J."/>
            <person name="Highlander S."/>
            <person name="Gibbs R."/>
        </authorList>
    </citation>
    <scope>NUCLEOTIDE SEQUENCE [LARGE SCALE GENOMIC DNA]</scope>
    <source>
        <strain evidence="3">ATCC 15912 / DSM 6778 / CIP 104372 / LMG 14537</strain>
    </source>
</reference>
<dbReference type="AlphaFoldDB" id="F8DHW6"/>
<feature type="signal peptide" evidence="1">
    <location>
        <begin position="1"/>
        <end position="25"/>
    </location>
</feature>
<dbReference type="Proteomes" id="UP000001502">
    <property type="component" value="Chromosome"/>
</dbReference>